<dbReference type="AlphaFoldDB" id="X1G9E6"/>
<feature type="non-terminal residue" evidence="1">
    <location>
        <position position="70"/>
    </location>
</feature>
<accession>X1G9E6</accession>
<reference evidence="1" key="1">
    <citation type="journal article" date="2014" name="Front. Microbiol.">
        <title>High frequency of phylogenetically diverse reductive dehalogenase-homologous genes in deep subseafloor sedimentary metagenomes.</title>
        <authorList>
            <person name="Kawai M."/>
            <person name="Futagami T."/>
            <person name="Toyoda A."/>
            <person name="Takaki Y."/>
            <person name="Nishi S."/>
            <person name="Hori S."/>
            <person name="Arai W."/>
            <person name="Tsubouchi T."/>
            <person name="Morono Y."/>
            <person name="Uchiyama I."/>
            <person name="Ito T."/>
            <person name="Fujiyama A."/>
            <person name="Inagaki F."/>
            <person name="Takami H."/>
        </authorList>
    </citation>
    <scope>NUCLEOTIDE SEQUENCE</scope>
    <source>
        <strain evidence="1">Expedition CK06-06</strain>
    </source>
</reference>
<gene>
    <name evidence="1" type="ORF">S03H2_40092</name>
</gene>
<name>X1G9E6_9ZZZZ</name>
<proteinExistence type="predicted"/>
<protein>
    <submittedName>
        <fullName evidence="1">Uncharacterized protein</fullName>
    </submittedName>
</protein>
<comment type="caution">
    <text evidence="1">The sequence shown here is derived from an EMBL/GenBank/DDBJ whole genome shotgun (WGS) entry which is preliminary data.</text>
</comment>
<dbReference type="EMBL" id="BARU01024832">
    <property type="protein sequence ID" value="GAH53857.1"/>
    <property type="molecule type" value="Genomic_DNA"/>
</dbReference>
<evidence type="ECO:0000313" key="1">
    <source>
        <dbReference type="EMBL" id="GAH53857.1"/>
    </source>
</evidence>
<sequence>MIQLENFGDYTVADGMDPDKTQIDKHYGGFLYLTSEEDIIFHIDFDSLCYYGEELEFKAIPISSLKFLPD</sequence>
<organism evidence="1">
    <name type="scientific">marine sediment metagenome</name>
    <dbReference type="NCBI Taxonomy" id="412755"/>
    <lineage>
        <taxon>unclassified sequences</taxon>
        <taxon>metagenomes</taxon>
        <taxon>ecological metagenomes</taxon>
    </lineage>
</organism>